<name>A0A1T3GZ93_9FLAO</name>
<evidence type="ECO:0000313" key="2">
    <source>
        <dbReference type="EMBL" id="OPB49147.1"/>
    </source>
</evidence>
<sequence length="95" mass="10352">MKKMNLKHLNLSGAELLNRDELKKILGGKICGSNWESIGGGSTCSLTFLRINSWELAMYLERSCNNGVCDTTAPPGHVLADQSPCFSNDVGRPCH</sequence>
<gene>
    <name evidence="1" type="ORF">AYC66_01380</name>
    <name evidence="2" type="ORF">BAY09_03710</name>
</gene>
<dbReference type="EMBL" id="CP014339">
    <property type="protein sequence ID" value="AQX49411.1"/>
    <property type="molecule type" value="Genomic_DNA"/>
</dbReference>
<accession>A0A1T3GZ93</accession>
<evidence type="ECO:0000313" key="1">
    <source>
        <dbReference type="EMBL" id="AQX49411.1"/>
    </source>
</evidence>
<reference evidence="1 3" key="1">
    <citation type="submission" date="2016-02" db="EMBL/GenBank/DDBJ databases">
        <authorList>
            <person name="Nicholson A.C."/>
            <person name="Humrighouse B.W."/>
            <person name="Loparev V."/>
            <person name="Emery B."/>
            <person name="Graziano J."/>
            <person name="McQuiston J.R."/>
        </authorList>
    </citation>
    <scope>NUCLEOTIDE SEQUENCE [LARGE SCALE GENOMIC DNA]</scope>
    <source>
        <strain evidence="1 3">E6809</strain>
    </source>
</reference>
<organism evidence="2">
    <name type="scientific">Elizabethkingia anophelis</name>
    <dbReference type="NCBI Taxonomy" id="1117645"/>
    <lineage>
        <taxon>Bacteria</taxon>
        <taxon>Pseudomonadati</taxon>
        <taxon>Bacteroidota</taxon>
        <taxon>Flavobacteriia</taxon>
        <taxon>Flavobacteriales</taxon>
        <taxon>Weeksellaceae</taxon>
        <taxon>Elizabethkingia</taxon>
    </lineage>
</organism>
<proteinExistence type="predicted"/>
<dbReference type="AlphaFoldDB" id="A0A1T3GZ93"/>
<dbReference type="EMBL" id="MAHS01000010">
    <property type="protein sequence ID" value="OPB49147.1"/>
    <property type="molecule type" value="Genomic_DNA"/>
</dbReference>
<protein>
    <submittedName>
        <fullName evidence="2">Uncharacterized protein</fullName>
    </submittedName>
</protein>
<dbReference type="Proteomes" id="UP000189738">
    <property type="component" value="Chromosome"/>
</dbReference>
<reference evidence="2" key="2">
    <citation type="submission" date="2016-06" db="EMBL/GenBank/DDBJ databases">
        <authorList>
            <person name="Nicholson A.C."/>
        </authorList>
    </citation>
    <scope>NUCLEOTIDE SEQUENCE [LARGE SCALE GENOMIC DNA]</scope>
    <source>
        <strain evidence="2">E6809</strain>
    </source>
</reference>
<evidence type="ECO:0000313" key="3">
    <source>
        <dbReference type="Proteomes" id="UP000189738"/>
    </source>
</evidence>